<feature type="non-terminal residue" evidence="7">
    <location>
        <position position="1"/>
    </location>
</feature>
<feature type="domain" description="HBS1-like protein N-terminal" evidence="6">
    <location>
        <begin position="20"/>
        <end position="101"/>
    </location>
</feature>
<dbReference type="AlphaFoldDB" id="A0A409YHH1"/>
<gene>
    <name evidence="7" type="ORF">CVT24_002005</name>
</gene>
<feature type="compositionally biased region" description="Polar residues" evidence="5">
    <location>
        <begin position="701"/>
        <end position="722"/>
    </location>
</feature>
<keyword evidence="2" id="KW-0963">Cytoplasm</keyword>
<evidence type="ECO:0000256" key="3">
    <source>
        <dbReference type="ARBA" id="ARBA00022801"/>
    </source>
</evidence>
<organism evidence="7 8">
    <name type="scientific">Panaeolus cyanescens</name>
    <dbReference type="NCBI Taxonomy" id="181874"/>
    <lineage>
        <taxon>Eukaryota</taxon>
        <taxon>Fungi</taxon>
        <taxon>Dikarya</taxon>
        <taxon>Basidiomycota</taxon>
        <taxon>Agaricomycotina</taxon>
        <taxon>Agaricomycetes</taxon>
        <taxon>Agaricomycetidae</taxon>
        <taxon>Agaricales</taxon>
        <taxon>Agaricineae</taxon>
        <taxon>Galeropsidaceae</taxon>
        <taxon>Panaeolus</taxon>
    </lineage>
</organism>
<name>A0A409YHH1_9AGAR</name>
<dbReference type="GO" id="GO:0006412">
    <property type="term" value="P:translation"/>
    <property type="evidence" value="ECO:0007669"/>
    <property type="project" value="UniProtKB-KW"/>
</dbReference>
<evidence type="ECO:0000256" key="2">
    <source>
        <dbReference type="ARBA" id="ARBA00022490"/>
    </source>
</evidence>
<dbReference type="GO" id="GO:0005737">
    <property type="term" value="C:cytoplasm"/>
    <property type="evidence" value="ECO:0007669"/>
    <property type="project" value="UniProtKB-SubCell"/>
</dbReference>
<evidence type="ECO:0000256" key="4">
    <source>
        <dbReference type="ARBA" id="ARBA00022917"/>
    </source>
</evidence>
<dbReference type="InParanoid" id="A0A409YHH1"/>
<evidence type="ECO:0000256" key="5">
    <source>
        <dbReference type="SAM" id="MobiDB-lite"/>
    </source>
</evidence>
<dbReference type="OrthoDB" id="342024at2759"/>
<keyword evidence="3" id="KW-0378">Hydrolase</keyword>
<dbReference type="STRING" id="181874.A0A409YHH1"/>
<feature type="region of interest" description="Disordered" evidence="5">
    <location>
        <begin position="455"/>
        <end position="474"/>
    </location>
</feature>
<feature type="region of interest" description="Disordered" evidence="5">
    <location>
        <begin position="173"/>
        <end position="450"/>
    </location>
</feature>
<feature type="compositionally biased region" description="Polar residues" evidence="5">
    <location>
        <begin position="179"/>
        <end position="188"/>
    </location>
</feature>
<feature type="compositionally biased region" description="Low complexity" evidence="5">
    <location>
        <begin position="350"/>
        <end position="381"/>
    </location>
</feature>
<feature type="compositionally biased region" description="Polar residues" evidence="5">
    <location>
        <begin position="408"/>
        <end position="423"/>
    </location>
</feature>
<evidence type="ECO:0000313" key="8">
    <source>
        <dbReference type="Proteomes" id="UP000284842"/>
    </source>
</evidence>
<evidence type="ECO:0000259" key="6">
    <source>
        <dbReference type="Pfam" id="PF08938"/>
    </source>
</evidence>
<dbReference type="EMBL" id="NHTK01001168">
    <property type="protein sequence ID" value="PPR02456.1"/>
    <property type="molecule type" value="Genomic_DNA"/>
</dbReference>
<reference evidence="7 8" key="1">
    <citation type="journal article" date="2018" name="Evol. Lett.">
        <title>Horizontal gene cluster transfer increased hallucinogenic mushroom diversity.</title>
        <authorList>
            <person name="Reynolds H.T."/>
            <person name="Vijayakumar V."/>
            <person name="Gluck-Thaler E."/>
            <person name="Korotkin H.B."/>
            <person name="Matheny P.B."/>
            <person name="Slot J.C."/>
        </authorList>
    </citation>
    <scope>NUCLEOTIDE SEQUENCE [LARGE SCALE GENOMIC DNA]</scope>
    <source>
        <strain evidence="7 8">2629</strain>
    </source>
</reference>
<evidence type="ECO:0000313" key="7">
    <source>
        <dbReference type="EMBL" id="PPR02456.1"/>
    </source>
</evidence>
<feature type="region of interest" description="Disordered" evidence="5">
    <location>
        <begin position="624"/>
        <end position="722"/>
    </location>
</feature>
<comment type="subcellular location">
    <subcellularLocation>
        <location evidence="1">Cytoplasm</location>
    </subcellularLocation>
</comment>
<feature type="compositionally biased region" description="Polar residues" evidence="5">
    <location>
        <begin position="196"/>
        <end position="241"/>
    </location>
</feature>
<feature type="compositionally biased region" description="Polar residues" evidence="5">
    <location>
        <begin position="669"/>
        <end position="681"/>
    </location>
</feature>
<feature type="compositionally biased region" description="Low complexity" evidence="5">
    <location>
        <begin position="315"/>
        <end position="337"/>
    </location>
</feature>
<protein>
    <recommendedName>
        <fullName evidence="6">HBS1-like protein N-terminal domain-containing protein</fullName>
    </recommendedName>
</protein>
<comment type="caution">
    <text evidence="7">The sequence shown here is derived from an EMBL/GenBank/DDBJ whole genome shotgun (WGS) entry which is preliminary data.</text>
</comment>
<feature type="compositionally biased region" description="Basic and acidic residues" evidence="5">
    <location>
        <begin position="646"/>
        <end position="659"/>
    </location>
</feature>
<dbReference type="Pfam" id="PF08938">
    <property type="entry name" value="HBS1_N"/>
    <property type="match status" value="1"/>
</dbReference>
<keyword evidence="4" id="KW-0648">Protein biosynthesis</keyword>
<dbReference type="GO" id="GO:0016787">
    <property type="term" value="F:hydrolase activity"/>
    <property type="evidence" value="ECO:0007669"/>
    <property type="project" value="UniProtKB-KW"/>
</dbReference>
<accession>A0A409YHH1</accession>
<proteinExistence type="predicted"/>
<dbReference type="Proteomes" id="UP000284842">
    <property type="component" value="Unassembled WGS sequence"/>
</dbReference>
<dbReference type="InterPro" id="IPR015033">
    <property type="entry name" value="HBS1-like_N"/>
</dbReference>
<sequence>SGHLNVGPKTYQYADELADDAFSDHEEDNLTEEQQGLDESAILEKVQAEIAQAQMNDGLEQVRQVIGSADFSGVSDQSIKDALWDSYFDVDHTIQWAMDEQDRRRAAKERKVEIAESCKVDREDEWVESDDQNDHGEHVYADQDYVQSRVPSIFRAQQQPDFDQEAYQWVDSTPDVPQATKNRLSTITEKSERTEPSTMWQSRRLYTSNRQSFTTENETLDQNTPRGQLASLPSSPTTSYGQELGSRDSIQDLSILAPRPVPELEPSNASTVTPNYVEGQQGMVSVGLAGSVASESNDHSANKRPVSKLSKLANSRASAISLGSQSSRSSGTALSGSVKTFPALRPSVQSMKPPSSIASPSSASSKSLPALPQTPTATPAPSETDTFVRRAIQAAMESEQVGRLDTPPASSTGKESELSNTPTPIVRPLPSDFPASPQQSRPQSKLALLAQQKKAETVRTPPPPSTHLSETVPSVASRPLSKLALLAQQKVDASRVPKLPKTTTEYLTPIANGASVTTAITTSYQSLYSITDPNTSSFLPRLDVVPIQVNAVESSSPMDVKRSKLAMKVKRADAQQPTSPGALSPGEFSIIGSPLFPSKVNRARASPSAFASVLIHDNIILYEGKGKEPGNGEASPVKKKKKKRAEKNPHILSDQEHGSRSPSKRQTKSHTATPVGQQSATFAFDVPSPDDIVLNARRGTSLGTMGQATRSTQDSGKLASRS</sequence>
<keyword evidence="8" id="KW-1185">Reference proteome</keyword>
<evidence type="ECO:0000256" key="1">
    <source>
        <dbReference type="ARBA" id="ARBA00004496"/>
    </source>
</evidence>